<dbReference type="RefSeq" id="WP_063642075.1">
    <property type="nucleotide sequence ID" value="NZ_CADILH010000006.1"/>
</dbReference>
<evidence type="ECO:0000259" key="3">
    <source>
        <dbReference type="SMART" id="SM00822"/>
    </source>
</evidence>
<dbReference type="PROSITE" id="PS00061">
    <property type="entry name" value="ADH_SHORT"/>
    <property type="match status" value="1"/>
</dbReference>
<sequence length="257" mass="27076">MQNDMSRLFDLDGRVALVSGGSSGIGKTIGLALARAGASVVLVARRAQELACAAGEFEAAGLRARALTCDLTDREALRALAARAAEPFGAPDILVNASGINVRKPFEDTADEDWDRSLAINLTAPFLLTRALAPAMRERGWGRIINITSLQCVRAFPDSAPYGASKGGLMQLTRAIAEYWSRHGVTCNAIAPGFFETPLTASVMSDPARVQALAASTMMGRNGRLDDLHGAAVFLASEASAYITGQTLFVDGGFSAR</sequence>
<dbReference type="AlphaFoldDB" id="A0A6S7F3Z5"/>
<evidence type="ECO:0000256" key="1">
    <source>
        <dbReference type="ARBA" id="ARBA00006484"/>
    </source>
</evidence>
<dbReference type="Proteomes" id="UP000494183">
    <property type="component" value="Unassembled WGS sequence"/>
</dbReference>
<dbReference type="InterPro" id="IPR057326">
    <property type="entry name" value="KR_dom"/>
</dbReference>
<evidence type="ECO:0000313" key="4">
    <source>
        <dbReference type="EMBL" id="CAB3934620.1"/>
    </source>
</evidence>
<dbReference type="PANTHER" id="PTHR42760">
    <property type="entry name" value="SHORT-CHAIN DEHYDROGENASES/REDUCTASES FAMILY MEMBER"/>
    <property type="match status" value="1"/>
</dbReference>
<dbReference type="PRINTS" id="PR00080">
    <property type="entry name" value="SDRFAMILY"/>
</dbReference>
<keyword evidence="2 4" id="KW-0560">Oxidoreductase</keyword>
<dbReference type="SMART" id="SM00822">
    <property type="entry name" value="PKS_KR"/>
    <property type="match status" value="1"/>
</dbReference>
<dbReference type="InterPro" id="IPR002347">
    <property type="entry name" value="SDR_fam"/>
</dbReference>
<dbReference type="EMBL" id="CADILH010000006">
    <property type="protein sequence ID" value="CAB3934620.1"/>
    <property type="molecule type" value="Genomic_DNA"/>
</dbReference>
<protein>
    <submittedName>
        <fullName evidence="4">Gluconate 5-dehydrogenase</fullName>
        <ecNumber evidence="4">1.1.1.-</ecNumber>
    </submittedName>
</protein>
<comment type="similarity">
    <text evidence="1">Belongs to the short-chain dehydrogenases/reductases (SDR) family.</text>
</comment>
<reference evidence="4 5" key="1">
    <citation type="submission" date="2020-04" db="EMBL/GenBank/DDBJ databases">
        <authorList>
            <person name="De Canck E."/>
        </authorList>
    </citation>
    <scope>NUCLEOTIDE SEQUENCE [LARGE SCALE GENOMIC DNA]</scope>
    <source>
        <strain evidence="4 5">LMG 6000</strain>
    </source>
</reference>
<proteinExistence type="inferred from homology"/>
<dbReference type="FunFam" id="3.40.50.720:FF:000084">
    <property type="entry name" value="Short-chain dehydrogenase reductase"/>
    <property type="match status" value="1"/>
</dbReference>
<gene>
    <name evidence="4" type="primary">gno_3</name>
    <name evidence="4" type="ORF">LMG6000_03857</name>
</gene>
<dbReference type="Gene3D" id="3.40.50.720">
    <property type="entry name" value="NAD(P)-binding Rossmann-like Domain"/>
    <property type="match status" value="1"/>
</dbReference>
<feature type="domain" description="Ketoreductase" evidence="3">
    <location>
        <begin position="14"/>
        <end position="193"/>
    </location>
</feature>
<dbReference type="InterPro" id="IPR036291">
    <property type="entry name" value="NAD(P)-bd_dom_sf"/>
</dbReference>
<dbReference type="PRINTS" id="PR00081">
    <property type="entry name" value="GDHRDH"/>
</dbReference>
<keyword evidence="5" id="KW-1185">Reference proteome</keyword>
<dbReference type="Pfam" id="PF13561">
    <property type="entry name" value="adh_short_C2"/>
    <property type="match status" value="1"/>
</dbReference>
<dbReference type="SUPFAM" id="SSF51735">
    <property type="entry name" value="NAD(P)-binding Rossmann-fold domains"/>
    <property type="match status" value="1"/>
</dbReference>
<name>A0A6S7F3Z5_9BURK</name>
<accession>A0A6S7F3Z5</accession>
<dbReference type="GO" id="GO:0016616">
    <property type="term" value="F:oxidoreductase activity, acting on the CH-OH group of donors, NAD or NADP as acceptor"/>
    <property type="evidence" value="ECO:0007669"/>
    <property type="project" value="TreeGrafter"/>
</dbReference>
<organism evidence="4 5">
    <name type="scientific">Achromobacter insolitus</name>
    <dbReference type="NCBI Taxonomy" id="217204"/>
    <lineage>
        <taxon>Bacteria</taxon>
        <taxon>Pseudomonadati</taxon>
        <taxon>Pseudomonadota</taxon>
        <taxon>Betaproteobacteria</taxon>
        <taxon>Burkholderiales</taxon>
        <taxon>Alcaligenaceae</taxon>
        <taxon>Achromobacter</taxon>
    </lineage>
</organism>
<dbReference type="InterPro" id="IPR020904">
    <property type="entry name" value="Sc_DH/Rdtase_CS"/>
</dbReference>
<evidence type="ECO:0000256" key="2">
    <source>
        <dbReference type="ARBA" id="ARBA00023002"/>
    </source>
</evidence>
<evidence type="ECO:0000313" key="5">
    <source>
        <dbReference type="Proteomes" id="UP000494183"/>
    </source>
</evidence>
<dbReference type="EC" id="1.1.1.-" evidence="4"/>
<dbReference type="PANTHER" id="PTHR42760:SF133">
    <property type="entry name" value="3-OXOACYL-[ACYL-CARRIER-PROTEIN] REDUCTASE"/>
    <property type="match status" value="1"/>
</dbReference>